<keyword evidence="3 6" id="KW-0732">Signal</keyword>
<dbReference type="PANTHER" id="PTHR35891:SF2">
    <property type="entry name" value="THIOL:DISULFIDE INTERCHANGE PROTEIN DSBA"/>
    <property type="match status" value="1"/>
</dbReference>
<evidence type="ECO:0000256" key="1">
    <source>
        <dbReference type="ARBA" id="ARBA00005791"/>
    </source>
</evidence>
<dbReference type="InterPro" id="IPR036249">
    <property type="entry name" value="Thioredoxin-like_sf"/>
</dbReference>
<organism evidence="8 9">
    <name type="scientific">Vibrio nereis</name>
    <dbReference type="NCBI Taxonomy" id="693"/>
    <lineage>
        <taxon>Bacteria</taxon>
        <taxon>Pseudomonadati</taxon>
        <taxon>Pseudomonadota</taxon>
        <taxon>Gammaproteobacteria</taxon>
        <taxon>Vibrionales</taxon>
        <taxon>Vibrionaceae</taxon>
        <taxon>Vibrio</taxon>
    </lineage>
</organism>
<keyword evidence="4" id="KW-1015">Disulfide bond</keyword>
<dbReference type="InterPro" id="IPR017937">
    <property type="entry name" value="Thioredoxin_CS"/>
</dbReference>
<dbReference type="Proteomes" id="UP000037515">
    <property type="component" value="Unassembled WGS sequence"/>
</dbReference>
<dbReference type="InterPro" id="IPR050824">
    <property type="entry name" value="Thiol_disulfide_DsbA"/>
</dbReference>
<protein>
    <recommendedName>
        <fullName evidence="2">Thiol:disulfide interchange protein DsbA</fullName>
    </recommendedName>
</protein>
<keyword evidence="8" id="KW-0413">Isomerase</keyword>
<sequence>MKKILSLILVAFITILAGCSENSTPKEGEQYQKLTTNLSTYRLPPVTEVFSLNCGHCRKMEEVIPQLESLTNQSIGKVHVTFNQSAQVAAMIYYTAEMQLGGQPDHDMMNELFSAVQMGDGATITEKQQAIESVFHSRNLKSPYELEEAQQEQLFRAMQIADEITTKGQINGVPTFIVSGKYMVMTSGHQDAEGIADTINYLTNLK</sequence>
<gene>
    <name evidence="8" type="ORF">AKJ17_05800</name>
</gene>
<evidence type="ECO:0000256" key="2">
    <source>
        <dbReference type="ARBA" id="ARBA00013831"/>
    </source>
</evidence>
<dbReference type="GO" id="GO:0016491">
    <property type="term" value="F:oxidoreductase activity"/>
    <property type="evidence" value="ECO:0007669"/>
    <property type="project" value="InterPro"/>
</dbReference>
<dbReference type="Pfam" id="PF01323">
    <property type="entry name" value="DSBA"/>
    <property type="match status" value="1"/>
</dbReference>
<dbReference type="OrthoDB" id="6397986at2"/>
<dbReference type="AlphaFoldDB" id="A0A0M0HS34"/>
<dbReference type="RefSeq" id="WP_053394832.1">
    <property type="nucleotide sequence ID" value="NZ_LHPJ01000005.1"/>
</dbReference>
<accession>A0A0M0HS34</accession>
<dbReference type="CDD" id="cd03019">
    <property type="entry name" value="DsbA_DsbA"/>
    <property type="match status" value="1"/>
</dbReference>
<dbReference type="InterPro" id="IPR001853">
    <property type="entry name" value="DSBA-like_thioredoxin_dom"/>
</dbReference>
<feature type="chain" id="PRO_5005600256" description="Thiol:disulfide interchange protein DsbA" evidence="6">
    <location>
        <begin position="18"/>
        <end position="206"/>
    </location>
</feature>
<evidence type="ECO:0000313" key="8">
    <source>
        <dbReference type="EMBL" id="KOO04418.1"/>
    </source>
</evidence>
<reference evidence="9" key="1">
    <citation type="submission" date="2015-08" db="EMBL/GenBank/DDBJ databases">
        <title>Vibrio galatheae sp. nov., a novel member of the Vibrionaceae family isolated from the Solomon Islands.</title>
        <authorList>
            <person name="Giubergia S."/>
            <person name="Machado H."/>
            <person name="Mateiu R.V."/>
            <person name="Gram L."/>
        </authorList>
    </citation>
    <scope>NUCLEOTIDE SEQUENCE [LARGE SCALE GENOMIC DNA]</scope>
    <source>
        <strain evidence="9">DSM 19584</strain>
    </source>
</reference>
<keyword evidence="5" id="KW-0676">Redox-active center</keyword>
<comment type="caution">
    <text evidence="8">The sequence shown here is derived from an EMBL/GenBank/DDBJ whole genome shotgun (WGS) entry which is preliminary data.</text>
</comment>
<comment type="similarity">
    <text evidence="1">Belongs to the thioredoxin family. DsbA subfamily.</text>
</comment>
<dbReference type="SUPFAM" id="SSF52833">
    <property type="entry name" value="Thioredoxin-like"/>
    <property type="match status" value="1"/>
</dbReference>
<proteinExistence type="inferred from homology"/>
<dbReference type="PROSITE" id="PS51257">
    <property type="entry name" value="PROKAR_LIPOPROTEIN"/>
    <property type="match status" value="1"/>
</dbReference>
<feature type="domain" description="DSBA-like thioredoxin" evidence="7">
    <location>
        <begin position="83"/>
        <end position="199"/>
    </location>
</feature>
<evidence type="ECO:0000259" key="7">
    <source>
        <dbReference type="Pfam" id="PF01323"/>
    </source>
</evidence>
<dbReference type="InterPro" id="IPR023205">
    <property type="entry name" value="DsbA/DsbL"/>
</dbReference>
<keyword evidence="9" id="KW-1185">Reference proteome</keyword>
<dbReference type="PROSITE" id="PS00194">
    <property type="entry name" value="THIOREDOXIN_1"/>
    <property type="match status" value="1"/>
</dbReference>
<dbReference type="GO" id="GO:0016853">
    <property type="term" value="F:isomerase activity"/>
    <property type="evidence" value="ECO:0007669"/>
    <property type="project" value="UniProtKB-KW"/>
</dbReference>
<evidence type="ECO:0000313" key="9">
    <source>
        <dbReference type="Proteomes" id="UP000037515"/>
    </source>
</evidence>
<feature type="signal peptide" evidence="6">
    <location>
        <begin position="1"/>
        <end position="17"/>
    </location>
</feature>
<dbReference type="STRING" id="693.AKJ17_05800"/>
<evidence type="ECO:0000256" key="6">
    <source>
        <dbReference type="SAM" id="SignalP"/>
    </source>
</evidence>
<dbReference type="PANTHER" id="PTHR35891">
    <property type="entry name" value="THIOL:DISULFIDE INTERCHANGE PROTEIN DSBA"/>
    <property type="match status" value="1"/>
</dbReference>
<evidence type="ECO:0000256" key="3">
    <source>
        <dbReference type="ARBA" id="ARBA00022729"/>
    </source>
</evidence>
<evidence type="ECO:0000256" key="5">
    <source>
        <dbReference type="ARBA" id="ARBA00023284"/>
    </source>
</evidence>
<dbReference type="Gene3D" id="3.40.30.10">
    <property type="entry name" value="Glutaredoxin"/>
    <property type="match status" value="1"/>
</dbReference>
<dbReference type="PATRIC" id="fig|693.5.peg.1180"/>
<evidence type="ECO:0000256" key="4">
    <source>
        <dbReference type="ARBA" id="ARBA00023157"/>
    </source>
</evidence>
<dbReference type="EMBL" id="LHPJ01000005">
    <property type="protein sequence ID" value="KOO04418.1"/>
    <property type="molecule type" value="Genomic_DNA"/>
</dbReference>
<name>A0A0M0HS34_VIBNE</name>